<sequence>MPLFVNYNGQVLPADTTLITVNNRAFKYGDGLFESMRLINGTLKFSDLHANRVQMGMKALKLEGYSLLDSWFLKEKAEELAVWNKTKHGRLRFTVFRDSDGLYTPTENKSAWCLELVPDDFSGYRLNQKGLIMDVYTEMLKPVNFLSNYKTCNSLNYVMAGLYKTEHRLDDVFLLNQQGFLCETISSNVFVWYQDHLYTPALSEGCVAGIMRQVVINLCVDRGIPVTEAQINPDILHQAEEVFITNASRGIQWVIGYGIKRYFNGLSKTLIDELNKVV</sequence>
<protein>
    <recommendedName>
        <fullName evidence="6">branched-chain-amino-acid transaminase</fullName>
        <ecNumber evidence="6">2.6.1.42</ecNumber>
    </recommendedName>
</protein>
<dbReference type="PROSITE" id="PS00770">
    <property type="entry name" value="AA_TRANSFER_CLASS_4"/>
    <property type="match status" value="1"/>
</dbReference>
<dbReference type="Gene3D" id="3.20.10.10">
    <property type="entry name" value="D-amino Acid Aminotransferase, subunit A, domain 2"/>
    <property type="match status" value="1"/>
</dbReference>
<accession>A0A917JA32</accession>
<evidence type="ECO:0000256" key="12">
    <source>
        <dbReference type="RuleBase" id="RU004516"/>
    </source>
</evidence>
<dbReference type="Gene3D" id="3.30.470.10">
    <property type="match status" value="1"/>
</dbReference>
<keyword evidence="7 12" id="KW-0663">Pyridoxal phosphate</keyword>
<proteinExistence type="inferred from homology"/>
<dbReference type="Proteomes" id="UP000662074">
    <property type="component" value="Unassembled WGS sequence"/>
</dbReference>
<evidence type="ECO:0000256" key="7">
    <source>
        <dbReference type="ARBA" id="ARBA00022898"/>
    </source>
</evidence>
<comment type="pathway">
    <text evidence="4">Amino-acid biosynthesis; L-leucine biosynthesis; L-leucine from 3-methyl-2-oxobutanoate: step 4/4.</text>
</comment>
<evidence type="ECO:0000256" key="4">
    <source>
        <dbReference type="ARBA" id="ARBA00005072"/>
    </source>
</evidence>
<dbReference type="AlphaFoldDB" id="A0A917JA32"/>
<reference evidence="13" key="2">
    <citation type="submission" date="2020-09" db="EMBL/GenBank/DDBJ databases">
        <authorList>
            <person name="Sun Q."/>
            <person name="Sedlacek I."/>
        </authorList>
    </citation>
    <scope>NUCLEOTIDE SEQUENCE</scope>
    <source>
        <strain evidence="13">CCM 8711</strain>
    </source>
</reference>
<keyword evidence="13" id="KW-0032">Aminotransferase</keyword>
<evidence type="ECO:0000256" key="3">
    <source>
        <dbReference type="ARBA" id="ARBA00004931"/>
    </source>
</evidence>
<comment type="catalytic activity">
    <reaction evidence="10">
        <text>L-leucine + 2-oxoglutarate = 4-methyl-2-oxopentanoate + L-glutamate</text>
        <dbReference type="Rhea" id="RHEA:18321"/>
        <dbReference type="ChEBI" id="CHEBI:16810"/>
        <dbReference type="ChEBI" id="CHEBI:17865"/>
        <dbReference type="ChEBI" id="CHEBI:29985"/>
        <dbReference type="ChEBI" id="CHEBI:57427"/>
        <dbReference type="EC" id="2.6.1.42"/>
    </reaction>
</comment>
<dbReference type="InterPro" id="IPR050571">
    <property type="entry name" value="Class-IV_PLP-Dep_Aminotrnsfr"/>
</dbReference>
<dbReference type="RefSeq" id="WP_308472324.1">
    <property type="nucleotide sequence ID" value="NZ_BMDO01000004.1"/>
</dbReference>
<organism evidence="13 14">
    <name type="scientific">Mucilaginibacter galii</name>
    <dbReference type="NCBI Taxonomy" id="2005073"/>
    <lineage>
        <taxon>Bacteria</taxon>
        <taxon>Pseudomonadati</taxon>
        <taxon>Bacteroidota</taxon>
        <taxon>Sphingobacteriia</taxon>
        <taxon>Sphingobacteriales</taxon>
        <taxon>Sphingobacteriaceae</taxon>
        <taxon>Mucilaginibacter</taxon>
    </lineage>
</organism>
<dbReference type="GO" id="GO:0046394">
    <property type="term" value="P:carboxylic acid biosynthetic process"/>
    <property type="evidence" value="ECO:0007669"/>
    <property type="project" value="UniProtKB-ARBA"/>
</dbReference>
<dbReference type="PANTHER" id="PTHR42743">
    <property type="entry name" value="AMINO-ACID AMINOTRANSFERASE"/>
    <property type="match status" value="1"/>
</dbReference>
<comment type="catalytic activity">
    <reaction evidence="9">
        <text>L-isoleucine + 2-oxoglutarate = (S)-3-methyl-2-oxopentanoate + L-glutamate</text>
        <dbReference type="Rhea" id="RHEA:24801"/>
        <dbReference type="ChEBI" id="CHEBI:16810"/>
        <dbReference type="ChEBI" id="CHEBI:29985"/>
        <dbReference type="ChEBI" id="CHEBI:35146"/>
        <dbReference type="ChEBI" id="CHEBI:58045"/>
        <dbReference type="EC" id="2.6.1.42"/>
    </reaction>
</comment>
<dbReference type="Pfam" id="PF01063">
    <property type="entry name" value="Aminotran_4"/>
    <property type="match status" value="1"/>
</dbReference>
<keyword evidence="13" id="KW-0808">Transferase</keyword>
<comment type="catalytic activity">
    <reaction evidence="8">
        <text>L-valine + 2-oxoglutarate = 3-methyl-2-oxobutanoate + L-glutamate</text>
        <dbReference type="Rhea" id="RHEA:24813"/>
        <dbReference type="ChEBI" id="CHEBI:11851"/>
        <dbReference type="ChEBI" id="CHEBI:16810"/>
        <dbReference type="ChEBI" id="CHEBI:29985"/>
        <dbReference type="ChEBI" id="CHEBI:57762"/>
        <dbReference type="EC" id="2.6.1.42"/>
    </reaction>
</comment>
<evidence type="ECO:0000256" key="6">
    <source>
        <dbReference type="ARBA" id="ARBA00013053"/>
    </source>
</evidence>
<evidence type="ECO:0000256" key="2">
    <source>
        <dbReference type="ARBA" id="ARBA00004824"/>
    </source>
</evidence>
<dbReference type="GO" id="GO:0004084">
    <property type="term" value="F:branched-chain-amino-acid transaminase activity"/>
    <property type="evidence" value="ECO:0007669"/>
    <property type="project" value="UniProtKB-EC"/>
</dbReference>
<dbReference type="EMBL" id="BMDO01000004">
    <property type="protein sequence ID" value="GGI50775.1"/>
    <property type="molecule type" value="Genomic_DNA"/>
</dbReference>
<evidence type="ECO:0000256" key="9">
    <source>
        <dbReference type="ARBA" id="ARBA00048798"/>
    </source>
</evidence>
<reference evidence="13" key="1">
    <citation type="journal article" date="2014" name="Int. J. Syst. Evol. Microbiol.">
        <title>Complete genome sequence of Corynebacterium casei LMG S-19264T (=DSM 44701T), isolated from a smear-ripened cheese.</title>
        <authorList>
            <consortium name="US DOE Joint Genome Institute (JGI-PGF)"/>
            <person name="Walter F."/>
            <person name="Albersmeier A."/>
            <person name="Kalinowski J."/>
            <person name="Ruckert C."/>
        </authorList>
    </citation>
    <scope>NUCLEOTIDE SEQUENCE</scope>
    <source>
        <strain evidence="13">CCM 8711</strain>
    </source>
</reference>
<evidence type="ECO:0000256" key="1">
    <source>
        <dbReference type="ARBA" id="ARBA00001933"/>
    </source>
</evidence>
<evidence type="ECO:0000256" key="5">
    <source>
        <dbReference type="ARBA" id="ARBA00009320"/>
    </source>
</evidence>
<dbReference type="PANTHER" id="PTHR42743:SF11">
    <property type="entry name" value="AMINODEOXYCHORISMATE LYASE"/>
    <property type="match status" value="1"/>
</dbReference>
<evidence type="ECO:0000256" key="11">
    <source>
        <dbReference type="RuleBase" id="RU004106"/>
    </source>
</evidence>
<comment type="caution">
    <text evidence="13">The sequence shown here is derived from an EMBL/GenBank/DDBJ whole genome shotgun (WGS) entry which is preliminary data.</text>
</comment>
<dbReference type="CDD" id="cd00449">
    <property type="entry name" value="PLPDE_IV"/>
    <property type="match status" value="1"/>
</dbReference>
<evidence type="ECO:0000313" key="14">
    <source>
        <dbReference type="Proteomes" id="UP000662074"/>
    </source>
</evidence>
<comment type="cofactor">
    <cofactor evidence="1 12">
        <name>pyridoxal 5'-phosphate</name>
        <dbReference type="ChEBI" id="CHEBI:597326"/>
    </cofactor>
</comment>
<evidence type="ECO:0000313" key="13">
    <source>
        <dbReference type="EMBL" id="GGI50775.1"/>
    </source>
</evidence>
<dbReference type="InterPro" id="IPR036038">
    <property type="entry name" value="Aminotransferase-like"/>
</dbReference>
<keyword evidence="14" id="KW-1185">Reference proteome</keyword>
<dbReference type="SUPFAM" id="SSF56752">
    <property type="entry name" value="D-aminoacid aminotransferase-like PLP-dependent enzymes"/>
    <property type="match status" value="1"/>
</dbReference>
<dbReference type="InterPro" id="IPR001544">
    <property type="entry name" value="Aminotrans_IV"/>
</dbReference>
<comment type="pathway">
    <text evidence="3">Amino-acid biosynthesis; L-valine biosynthesis; L-valine from pyruvate: step 4/4.</text>
</comment>
<evidence type="ECO:0000256" key="8">
    <source>
        <dbReference type="ARBA" id="ARBA00048212"/>
    </source>
</evidence>
<comment type="similarity">
    <text evidence="5 11">Belongs to the class-IV pyridoxal-phosphate-dependent aminotransferase family.</text>
</comment>
<dbReference type="InterPro" id="IPR043132">
    <property type="entry name" value="BCAT-like_C"/>
</dbReference>
<comment type="pathway">
    <text evidence="2">Amino-acid biosynthesis; L-isoleucine biosynthesis; L-isoleucine from 2-oxobutanoate: step 4/4.</text>
</comment>
<dbReference type="InterPro" id="IPR018300">
    <property type="entry name" value="Aminotrans_IV_CS"/>
</dbReference>
<name>A0A917JA32_9SPHI</name>
<dbReference type="InterPro" id="IPR043131">
    <property type="entry name" value="BCAT-like_N"/>
</dbReference>
<evidence type="ECO:0000256" key="10">
    <source>
        <dbReference type="ARBA" id="ARBA00049229"/>
    </source>
</evidence>
<gene>
    <name evidence="13" type="ORF">GCM10011425_19870</name>
</gene>
<dbReference type="EC" id="2.6.1.42" evidence="6"/>